<keyword evidence="2" id="KW-1185">Reference proteome</keyword>
<dbReference type="EMBL" id="BGPR01003535">
    <property type="protein sequence ID" value="GBM89385.1"/>
    <property type="molecule type" value="Genomic_DNA"/>
</dbReference>
<proteinExistence type="predicted"/>
<accession>A0A4Y2JHL9</accession>
<evidence type="ECO:0000313" key="1">
    <source>
        <dbReference type="EMBL" id="GBM89385.1"/>
    </source>
</evidence>
<organism evidence="1 2">
    <name type="scientific">Araneus ventricosus</name>
    <name type="common">Orbweaver spider</name>
    <name type="synonym">Epeira ventricosa</name>
    <dbReference type="NCBI Taxonomy" id="182803"/>
    <lineage>
        <taxon>Eukaryota</taxon>
        <taxon>Metazoa</taxon>
        <taxon>Ecdysozoa</taxon>
        <taxon>Arthropoda</taxon>
        <taxon>Chelicerata</taxon>
        <taxon>Arachnida</taxon>
        <taxon>Araneae</taxon>
        <taxon>Araneomorphae</taxon>
        <taxon>Entelegynae</taxon>
        <taxon>Araneoidea</taxon>
        <taxon>Araneidae</taxon>
        <taxon>Araneus</taxon>
    </lineage>
</organism>
<dbReference type="Proteomes" id="UP000499080">
    <property type="component" value="Unassembled WGS sequence"/>
</dbReference>
<gene>
    <name evidence="1" type="ORF">AVEN_200451_1</name>
</gene>
<dbReference type="AlphaFoldDB" id="A0A4Y2JHL9"/>
<protein>
    <submittedName>
        <fullName evidence="1">Uncharacterized protein</fullName>
    </submittedName>
</protein>
<name>A0A4Y2JHL9_ARAVE</name>
<sequence length="133" mass="15197">MPHLLRLLSKNYEGCSESKFCHCIKEGEDRCGQRHIFNNNSRTTLLFDVVIQHIKAFIVSRNKVLYASIIEGGKLARMLRHLPLFHRHQNAGFSRIASSARRRGLLSDGVILLHGNDMSHSTRVTQQLVQSFD</sequence>
<comment type="caution">
    <text evidence="1">The sequence shown here is derived from an EMBL/GenBank/DDBJ whole genome shotgun (WGS) entry which is preliminary data.</text>
</comment>
<reference evidence="1 2" key="1">
    <citation type="journal article" date="2019" name="Sci. Rep.">
        <title>Orb-weaving spider Araneus ventricosus genome elucidates the spidroin gene catalogue.</title>
        <authorList>
            <person name="Kono N."/>
            <person name="Nakamura H."/>
            <person name="Ohtoshi R."/>
            <person name="Moran D.A.P."/>
            <person name="Shinohara A."/>
            <person name="Yoshida Y."/>
            <person name="Fujiwara M."/>
            <person name="Mori M."/>
            <person name="Tomita M."/>
            <person name="Arakawa K."/>
        </authorList>
    </citation>
    <scope>NUCLEOTIDE SEQUENCE [LARGE SCALE GENOMIC DNA]</scope>
</reference>
<evidence type="ECO:0000313" key="2">
    <source>
        <dbReference type="Proteomes" id="UP000499080"/>
    </source>
</evidence>